<feature type="transmembrane region" description="Helical" evidence="8">
    <location>
        <begin position="240"/>
        <end position="264"/>
    </location>
</feature>
<dbReference type="Proteomes" id="UP001164746">
    <property type="component" value="Chromosome 9"/>
</dbReference>
<feature type="domain" description="G-protein coupled receptors family 1 profile" evidence="9">
    <location>
        <begin position="31"/>
        <end position="261"/>
    </location>
</feature>
<comment type="subcellular location">
    <subcellularLocation>
        <location evidence="1">Membrane</location>
        <topology evidence="1">Multi-pass membrane protein</topology>
    </subcellularLocation>
</comment>
<organism evidence="10 11">
    <name type="scientific">Mya arenaria</name>
    <name type="common">Soft-shell clam</name>
    <dbReference type="NCBI Taxonomy" id="6604"/>
    <lineage>
        <taxon>Eukaryota</taxon>
        <taxon>Metazoa</taxon>
        <taxon>Spiralia</taxon>
        <taxon>Lophotrochozoa</taxon>
        <taxon>Mollusca</taxon>
        <taxon>Bivalvia</taxon>
        <taxon>Autobranchia</taxon>
        <taxon>Heteroconchia</taxon>
        <taxon>Euheterodonta</taxon>
        <taxon>Imparidentia</taxon>
        <taxon>Neoheterodontei</taxon>
        <taxon>Myida</taxon>
        <taxon>Myoidea</taxon>
        <taxon>Myidae</taxon>
        <taxon>Mya</taxon>
    </lineage>
</organism>
<name>A0ABY7F5E2_MYAAR</name>
<evidence type="ECO:0000313" key="11">
    <source>
        <dbReference type="Proteomes" id="UP001164746"/>
    </source>
</evidence>
<evidence type="ECO:0000256" key="5">
    <source>
        <dbReference type="ARBA" id="ARBA00023136"/>
    </source>
</evidence>
<dbReference type="SUPFAM" id="SSF81321">
    <property type="entry name" value="Family A G protein-coupled receptor-like"/>
    <property type="match status" value="1"/>
</dbReference>
<proteinExistence type="predicted"/>
<evidence type="ECO:0000256" key="6">
    <source>
        <dbReference type="ARBA" id="ARBA00023170"/>
    </source>
</evidence>
<dbReference type="InterPro" id="IPR000276">
    <property type="entry name" value="GPCR_Rhodpsn"/>
</dbReference>
<dbReference type="InterPro" id="IPR017452">
    <property type="entry name" value="GPCR_Rhodpsn_7TM"/>
</dbReference>
<evidence type="ECO:0000313" key="10">
    <source>
        <dbReference type="EMBL" id="WAR14546.1"/>
    </source>
</evidence>
<dbReference type="PROSITE" id="PS50262">
    <property type="entry name" value="G_PROTEIN_RECEP_F1_2"/>
    <property type="match status" value="1"/>
</dbReference>
<sequence>MKEPAGGDFTLFEHRTVALLYFTAGLLGVFGNAVLIRILSRDKPISGSRARLHVHFAFANILVVVGCFFSGLSSVFGKWLFGPTGCQVYGTVTYTGGMAATSLGPALCVQRYLAQGNPKYDQGGASGALSLLSWMYALIIAAGPLLGWNSYSAESAGTACGLEWQVADWSHHSMFFVLVLVSCGLLFFATMYARAAIYGNAALKDACIAVANMAITGLGFTPYFYFALWALKYPDVQMTALASVLPPLAAKISTVFVPLVYVVANRKFRNAFTSMVFGGQEDTASGGRRK</sequence>
<reference evidence="10" key="1">
    <citation type="submission" date="2022-11" db="EMBL/GenBank/DDBJ databases">
        <title>Centuries of genome instability and evolution in soft-shell clam transmissible cancer (bioRxiv).</title>
        <authorList>
            <person name="Hart S.F.M."/>
            <person name="Yonemitsu M.A."/>
            <person name="Giersch R.M."/>
            <person name="Beal B.F."/>
            <person name="Arriagada G."/>
            <person name="Davis B.W."/>
            <person name="Ostrander E.A."/>
            <person name="Goff S.P."/>
            <person name="Metzger M.J."/>
        </authorList>
    </citation>
    <scope>NUCLEOTIDE SEQUENCE</scope>
    <source>
        <strain evidence="10">MELC-2E11</strain>
        <tissue evidence="10">Siphon/mantle</tissue>
    </source>
</reference>
<evidence type="ECO:0000256" key="4">
    <source>
        <dbReference type="ARBA" id="ARBA00023040"/>
    </source>
</evidence>
<keyword evidence="6" id="KW-0675">Receptor</keyword>
<accession>A0ABY7F5E2</accession>
<feature type="transmembrane region" description="Helical" evidence="8">
    <location>
        <begin position="125"/>
        <end position="146"/>
    </location>
</feature>
<dbReference type="Pfam" id="PF00001">
    <property type="entry name" value="7tm_1"/>
    <property type="match status" value="1"/>
</dbReference>
<feature type="transmembrane region" description="Helical" evidence="8">
    <location>
        <begin position="20"/>
        <end position="40"/>
    </location>
</feature>
<keyword evidence="11" id="KW-1185">Reference proteome</keyword>
<gene>
    <name evidence="10" type="ORF">MAR_004651</name>
</gene>
<evidence type="ECO:0000256" key="1">
    <source>
        <dbReference type="ARBA" id="ARBA00004141"/>
    </source>
</evidence>
<feature type="transmembrane region" description="Helical" evidence="8">
    <location>
        <begin position="206"/>
        <end position="228"/>
    </location>
</feature>
<dbReference type="EMBL" id="CP111020">
    <property type="protein sequence ID" value="WAR14546.1"/>
    <property type="molecule type" value="Genomic_DNA"/>
</dbReference>
<feature type="transmembrane region" description="Helical" evidence="8">
    <location>
        <begin position="174"/>
        <end position="194"/>
    </location>
</feature>
<dbReference type="Gene3D" id="1.20.1070.10">
    <property type="entry name" value="Rhodopsin 7-helix transmembrane proteins"/>
    <property type="match status" value="1"/>
</dbReference>
<evidence type="ECO:0000256" key="7">
    <source>
        <dbReference type="ARBA" id="ARBA00023224"/>
    </source>
</evidence>
<feature type="transmembrane region" description="Helical" evidence="8">
    <location>
        <begin position="52"/>
        <end position="72"/>
    </location>
</feature>
<keyword evidence="7" id="KW-0807">Transducer</keyword>
<dbReference type="InterPro" id="IPR050125">
    <property type="entry name" value="GPCR_opsins"/>
</dbReference>
<feature type="transmembrane region" description="Helical" evidence="8">
    <location>
        <begin position="92"/>
        <end position="113"/>
    </location>
</feature>
<keyword evidence="5 8" id="KW-0472">Membrane</keyword>
<protein>
    <submittedName>
        <fullName evidence="10">OPSX-like protein</fullName>
    </submittedName>
</protein>
<keyword evidence="4" id="KW-0297">G-protein coupled receptor</keyword>
<dbReference type="PRINTS" id="PR00237">
    <property type="entry name" value="GPCRRHODOPSN"/>
</dbReference>
<feature type="non-terminal residue" evidence="10">
    <location>
        <position position="1"/>
    </location>
</feature>
<evidence type="ECO:0000256" key="8">
    <source>
        <dbReference type="SAM" id="Phobius"/>
    </source>
</evidence>
<keyword evidence="2 8" id="KW-0812">Transmembrane</keyword>
<evidence type="ECO:0000256" key="2">
    <source>
        <dbReference type="ARBA" id="ARBA00022692"/>
    </source>
</evidence>
<evidence type="ECO:0000256" key="3">
    <source>
        <dbReference type="ARBA" id="ARBA00022989"/>
    </source>
</evidence>
<evidence type="ECO:0000259" key="9">
    <source>
        <dbReference type="PROSITE" id="PS50262"/>
    </source>
</evidence>
<keyword evidence="3 8" id="KW-1133">Transmembrane helix</keyword>
<dbReference type="PANTHER" id="PTHR24240">
    <property type="entry name" value="OPSIN"/>
    <property type="match status" value="1"/>
</dbReference>